<accession>A0A852YI07</accession>
<evidence type="ECO:0000256" key="1">
    <source>
        <dbReference type="SAM" id="MobiDB-lite"/>
    </source>
</evidence>
<gene>
    <name evidence="3" type="ORF">BJ979_003397</name>
</gene>
<evidence type="ECO:0000256" key="2">
    <source>
        <dbReference type="SAM" id="Phobius"/>
    </source>
</evidence>
<evidence type="ECO:0000313" key="3">
    <source>
        <dbReference type="EMBL" id="NYH00772.1"/>
    </source>
</evidence>
<name>A0A852YI07_9MICO</name>
<dbReference type="AlphaFoldDB" id="A0A852YI07"/>
<dbReference type="Proteomes" id="UP000553888">
    <property type="component" value="Unassembled WGS sequence"/>
</dbReference>
<keyword evidence="2" id="KW-0812">Transmembrane</keyword>
<comment type="caution">
    <text evidence="3">The sequence shown here is derived from an EMBL/GenBank/DDBJ whole genome shotgun (WGS) entry which is preliminary data.</text>
</comment>
<dbReference type="RefSeq" id="WP_179569791.1">
    <property type="nucleotide sequence ID" value="NZ_JACBZY010000001.1"/>
</dbReference>
<protein>
    <submittedName>
        <fullName evidence="3">Uncharacterized protein</fullName>
    </submittedName>
</protein>
<evidence type="ECO:0000313" key="4">
    <source>
        <dbReference type="Proteomes" id="UP000553888"/>
    </source>
</evidence>
<keyword evidence="4" id="KW-1185">Reference proteome</keyword>
<organism evidence="3 4">
    <name type="scientific">Schumannella luteola</name>
    <dbReference type="NCBI Taxonomy" id="472059"/>
    <lineage>
        <taxon>Bacteria</taxon>
        <taxon>Bacillati</taxon>
        <taxon>Actinomycetota</taxon>
        <taxon>Actinomycetes</taxon>
        <taxon>Micrococcales</taxon>
        <taxon>Microbacteriaceae</taxon>
        <taxon>Schumannella</taxon>
    </lineage>
</organism>
<feature type="region of interest" description="Disordered" evidence="1">
    <location>
        <begin position="47"/>
        <end position="104"/>
    </location>
</feature>
<reference evidence="3 4" key="1">
    <citation type="submission" date="2020-07" db="EMBL/GenBank/DDBJ databases">
        <title>Sequencing the genomes of 1000 actinobacteria strains.</title>
        <authorList>
            <person name="Klenk H.-P."/>
        </authorList>
    </citation>
    <scope>NUCLEOTIDE SEQUENCE [LARGE SCALE GENOMIC DNA]</scope>
    <source>
        <strain evidence="3 4">DSM 23141</strain>
    </source>
</reference>
<keyword evidence="2" id="KW-1133">Transmembrane helix</keyword>
<dbReference type="EMBL" id="JACBZY010000001">
    <property type="protein sequence ID" value="NYH00772.1"/>
    <property type="molecule type" value="Genomic_DNA"/>
</dbReference>
<proteinExistence type="predicted"/>
<sequence length="322" mass="31280">MSDQAGRTGDQADPTSDDLEVLKAAAFGRDASAADLAALGRALDGGRRAVGEPVGSPLGAPAPSRADGPTGAAPDAGDVRSARAATPGEAVSATGAGDEPVEPVGRVPLSRSRRFWAGAGAGAAAVAAAIALVVVVPGLLGHPLLVVTAATDAGAADPGAEPSSLGADPHTVFPFGGFTPSPSTGPVTRADGVGIVPEVVSAGPSRIANTWTLMATGLPGEGTAATEGDGSPVTSGDGTPLTDGASGALAVWTTTTRGGARCYMAVEKTEESDIAATRCVSGSRADAAVQLNLPSYVVTVRAPGDGRPTEIGITPAVPGPQG</sequence>
<keyword evidence="2" id="KW-0472">Membrane</keyword>
<feature type="compositionally biased region" description="Low complexity" evidence="1">
    <location>
        <begin position="66"/>
        <end position="76"/>
    </location>
</feature>
<feature type="transmembrane region" description="Helical" evidence="2">
    <location>
        <begin position="115"/>
        <end position="140"/>
    </location>
</feature>